<accession>A0A1C3ERW8</accession>
<evidence type="ECO:0000313" key="1">
    <source>
        <dbReference type="EMBL" id="ODA35985.1"/>
    </source>
</evidence>
<comment type="caution">
    <text evidence="1">The sequence shown here is derived from an EMBL/GenBank/DDBJ whole genome shotgun (WGS) entry which is preliminary data.</text>
</comment>
<dbReference type="GO" id="GO:0006974">
    <property type="term" value="P:DNA damage response"/>
    <property type="evidence" value="ECO:0007669"/>
    <property type="project" value="TreeGrafter"/>
</dbReference>
<dbReference type="Pfam" id="PF04393">
    <property type="entry name" value="DUF535"/>
    <property type="match status" value="1"/>
</dbReference>
<protein>
    <recommendedName>
        <fullName evidence="3">VirK protein</fullName>
    </recommendedName>
</protein>
<dbReference type="Proteomes" id="UP000094936">
    <property type="component" value="Unassembled WGS sequence"/>
</dbReference>
<dbReference type="STRING" id="1080227.A8L45_02525"/>
<organism evidence="1 2">
    <name type="scientific">Veronia pacifica</name>
    <dbReference type="NCBI Taxonomy" id="1080227"/>
    <lineage>
        <taxon>Bacteria</taxon>
        <taxon>Pseudomonadati</taxon>
        <taxon>Pseudomonadota</taxon>
        <taxon>Gammaproteobacteria</taxon>
        <taxon>Vibrionales</taxon>
        <taxon>Vibrionaceae</taxon>
        <taxon>Veronia</taxon>
    </lineage>
</organism>
<dbReference type="EMBL" id="LYBM01000002">
    <property type="protein sequence ID" value="ODA35985.1"/>
    <property type="molecule type" value="Genomic_DNA"/>
</dbReference>
<dbReference type="AlphaFoldDB" id="A0A1C3ERW8"/>
<dbReference type="PANTHER" id="PTHR38785:SF1">
    <property type="entry name" value="HOMOLOG OF VIRK"/>
    <property type="match status" value="1"/>
</dbReference>
<dbReference type="PANTHER" id="PTHR38785">
    <property type="entry name" value="HOMOLOG OF VIRK"/>
    <property type="match status" value="1"/>
</dbReference>
<name>A0A1C3ERW8_9GAMM</name>
<evidence type="ECO:0008006" key="3">
    <source>
        <dbReference type="Google" id="ProtNLM"/>
    </source>
</evidence>
<sequence>MAPTKQSLRALSKTIYPDAKGIKKIRYRGRFCLWGMTKPDIVNQTVETFSSPILSAILKDNKHFHEKPLKPYLNLNIKPEQRATLINQHFRLLEATFGENLEKFYTEEGYELLSFNDRNENSYRLVLKYHNSQSREGDLMVMLLDSQQRVVYTLAFTIGGERERTLYIGALQGASANIEDRPALIRTLTRSLHGLRTKSLVVEITLMIAKLLDCQRVVAVSNKGHIYQALRYMGSKRNRVNFDHDELWSEFGGKVLNKFEYQLDIEPQRKDPSTLKKTKRRLYEKRYKWLAETQEAVKNAIDAIRWQQ</sequence>
<evidence type="ECO:0000313" key="2">
    <source>
        <dbReference type="Proteomes" id="UP000094936"/>
    </source>
</evidence>
<gene>
    <name evidence="1" type="ORF">A8L45_02525</name>
</gene>
<keyword evidence="2" id="KW-1185">Reference proteome</keyword>
<proteinExistence type="predicted"/>
<reference evidence="1 2" key="1">
    <citation type="submission" date="2016-05" db="EMBL/GenBank/DDBJ databases">
        <title>Genomic Taxonomy of the Vibrionaceae.</title>
        <authorList>
            <person name="Gomez-Gil B."/>
            <person name="Enciso-Ibarra J."/>
        </authorList>
    </citation>
    <scope>NUCLEOTIDE SEQUENCE [LARGE SCALE GENOMIC DNA]</scope>
    <source>
        <strain evidence="1 2">CAIM 1920</strain>
    </source>
</reference>
<dbReference type="InterPro" id="IPR007488">
    <property type="entry name" value="DUF535"/>
</dbReference>